<keyword evidence="2" id="KW-0812">Transmembrane</keyword>
<name>A0A1V9XL38_9ACAR</name>
<organism evidence="3 4">
    <name type="scientific">Tropilaelaps mercedesae</name>
    <dbReference type="NCBI Taxonomy" id="418985"/>
    <lineage>
        <taxon>Eukaryota</taxon>
        <taxon>Metazoa</taxon>
        <taxon>Ecdysozoa</taxon>
        <taxon>Arthropoda</taxon>
        <taxon>Chelicerata</taxon>
        <taxon>Arachnida</taxon>
        <taxon>Acari</taxon>
        <taxon>Parasitiformes</taxon>
        <taxon>Mesostigmata</taxon>
        <taxon>Gamasina</taxon>
        <taxon>Dermanyssoidea</taxon>
        <taxon>Laelapidae</taxon>
        <taxon>Tropilaelaps</taxon>
    </lineage>
</organism>
<proteinExistence type="predicted"/>
<sequence length="210" mass="24367">MCLCVCVCALLRLDLQQKMHNFQRRRINPYSVADSDRADNRAFLGPNSDDGRAIRGTQDDSYQGEQQPRQREGQQQTEQSTSCRRLKWYFRLYVYALHALVYEYLLLLRRQGRTDEPNDSDESLLGALPFEAGFPLRVLTTMAVLWVVEFLYLRFHIFAIPVVVRGVAYLIFVLTIDAFCYHICNDLTLGKWTEKRAAFCHVFCSGRHSA</sequence>
<evidence type="ECO:0000256" key="1">
    <source>
        <dbReference type="SAM" id="MobiDB-lite"/>
    </source>
</evidence>
<feature type="compositionally biased region" description="Low complexity" evidence="1">
    <location>
        <begin position="63"/>
        <end position="78"/>
    </location>
</feature>
<feature type="region of interest" description="Disordered" evidence="1">
    <location>
        <begin position="38"/>
        <end position="78"/>
    </location>
</feature>
<keyword evidence="2" id="KW-0472">Membrane</keyword>
<accession>A0A1V9XL38</accession>
<dbReference type="OrthoDB" id="10485896at2759"/>
<reference evidence="3 4" key="1">
    <citation type="journal article" date="2017" name="Gigascience">
        <title>Draft genome of the honey bee ectoparasitic mite, Tropilaelaps mercedesae, is shaped by the parasitic life history.</title>
        <authorList>
            <person name="Dong X."/>
            <person name="Armstrong S.D."/>
            <person name="Xia D."/>
            <person name="Makepeace B.L."/>
            <person name="Darby A.C."/>
            <person name="Kadowaki T."/>
        </authorList>
    </citation>
    <scope>NUCLEOTIDE SEQUENCE [LARGE SCALE GENOMIC DNA]</scope>
    <source>
        <strain evidence="3">Wuxi-XJTLU</strain>
    </source>
</reference>
<evidence type="ECO:0000313" key="3">
    <source>
        <dbReference type="EMBL" id="OQR74227.1"/>
    </source>
</evidence>
<dbReference type="Proteomes" id="UP000192247">
    <property type="component" value="Unassembled WGS sequence"/>
</dbReference>
<keyword evidence="2" id="KW-1133">Transmembrane helix</keyword>
<dbReference type="AlphaFoldDB" id="A0A1V9XL38"/>
<evidence type="ECO:0000256" key="2">
    <source>
        <dbReference type="SAM" id="Phobius"/>
    </source>
</evidence>
<protein>
    <submittedName>
        <fullName evidence="3">Uncharacterized protein</fullName>
    </submittedName>
</protein>
<dbReference type="InParanoid" id="A0A1V9XL38"/>
<feature type="transmembrane region" description="Helical" evidence="2">
    <location>
        <begin position="155"/>
        <end position="176"/>
    </location>
</feature>
<feature type="transmembrane region" description="Helical" evidence="2">
    <location>
        <begin position="127"/>
        <end position="148"/>
    </location>
</feature>
<dbReference type="EMBL" id="MNPL01008467">
    <property type="protein sequence ID" value="OQR74227.1"/>
    <property type="molecule type" value="Genomic_DNA"/>
</dbReference>
<gene>
    <name evidence="3" type="ORF">BIW11_09212</name>
</gene>
<feature type="transmembrane region" description="Helical" evidence="2">
    <location>
        <begin position="88"/>
        <end position="107"/>
    </location>
</feature>
<evidence type="ECO:0000313" key="4">
    <source>
        <dbReference type="Proteomes" id="UP000192247"/>
    </source>
</evidence>
<comment type="caution">
    <text evidence="3">The sequence shown here is derived from an EMBL/GenBank/DDBJ whole genome shotgun (WGS) entry which is preliminary data.</text>
</comment>
<keyword evidence="4" id="KW-1185">Reference proteome</keyword>